<evidence type="ECO:0000313" key="2">
    <source>
        <dbReference type="EMBL" id="GAA5073613.1"/>
    </source>
</evidence>
<sequence length="105" mass="11531">MVLGFPSRARPRPVSPAPDPAQADPYLARLAPHLAPVTTREIVSDDMLRRYVQGAPEIQRGDLPPEWQGELATVLQDIAGELLAHRALADVMQAQAARRDRFGGR</sequence>
<name>A0ABP9LCT9_9RHOB</name>
<comment type="caution">
    <text evidence="2">The sequence shown here is derived from an EMBL/GenBank/DDBJ whole genome shotgun (WGS) entry which is preliminary data.</text>
</comment>
<accession>A0ABP9LCT9</accession>
<dbReference type="EMBL" id="BAABHW010000002">
    <property type="protein sequence ID" value="GAA5073613.1"/>
    <property type="molecule type" value="Genomic_DNA"/>
</dbReference>
<keyword evidence="3" id="KW-1185">Reference proteome</keyword>
<protein>
    <submittedName>
        <fullName evidence="2">Uncharacterized protein</fullName>
    </submittedName>
</protein>
<evidence type="ECO:0000313" key="3">
    <source>
        <dbReference type="Proteomes" id="UP001499910"/>
    </source>
</evidence>
<evidence type="ECO:0000256" key="1">
    <source>
        <dbReference type="SAM" id="MobiDB-lite"/>
    </source>
</evidence>
<gene>
    <name evidence="2" type="ORF">GCM10023209_19720</name>
</gene>
<dbReference type="Proteomes" id="UP001499910">
    <property type="component" value="Unassembled WGS sequence"/>
</dbReference>
<proteinExistence type="predicted"/>
<organism evidence="2 3">
    <name type="scientific">[Roseibacterium] beibuensis</name>
    <dbReference type="NCBI Taxonomy" id="1193142"/>
    <lineage>
        <taxon>Bacteria</taxon>
        <taxon>Pseudomonadati</taxon>
        <taxon>Pseudomonadota</taxon>
        <taxon>Alphaproteobacteria</taxon>
        <taxon>Rhodobacterales</taxon>
        <taxon>Roseobacteraceae</taxon>
        <taxon>Roseicyclus</taxon>
    </lineage>
</organism>
<reference evidence="3" key="1">
    <citation type="journal article" date="2019" name="Int. J. Syst. Evol. Microbiol.">
        <title>The Global Catalogue of Microorganisms (GCM) 10K type strain sequencing project: providing services to taxonomists for standard genome sequencing and annotation.</title>
        <authorList>
            <consortium name="The Broad Institute Genomics Platform"/>
            <consortium name="The Broad Institute Genome Sequencing Center for Infectious Disease"/>
            <person name="Wu L."/>
            <person name="Ma J."/>
        </authorList>
    </citation>
    <scope>NUCLEOTIDE SEQUENCE [LARGE SCALE GENOMIC DNA]</scope>
    <source>
        <strain evidence="3">JCM 18015</strain>
    </source>
</reference>
<feature type="region of interest" description="Disordered" evidence="1">
    <location>
        <begin position="1"/>
        <end position="24"/>
    </location>
</feature>
<dbReference type="RefSeq" id="WP_259550490.1">
    <property type="nucleotide sequence ID" value="NZ_BAABHW010000002.1"/>
</dbReference>